<reference evidence="1" key="1">
    <citation type="submission" date="2023-08" db="EMBL/GenBank/DDBJ databases">
        <title>A de novo genome assembly of Solanum verrucosum Schlechtendal, a Mexican diploid species geographically isolated from the other diploid A-genome species in potato relatives.</title>
        <authorList>
            <person name="Hosaka K."/>
        </authorList>
    </citation>
    <scope>NUCLEOTIDE SEQUENCE</scope>
    <source>
        <tissue evidence="1">Young leaves</tissue>
    </source>
</reference>
<sequence>MIVIDEVAIDCTSADGTDNDSDIFTDNFDYNSEELEVLVQERKRIIDCNLCDYKDIHSVKILKGEHKCDDPCGNYKVSATTVAFYFKEKLQANLKYKIKKMRVDPKNAFNINAHFEKCKRAKRTILKNMEDSFCDDYISLLDHGLTYGPSWWTVVGYQRLDFGGFKPQTLTIDRSLTYGPWLFALRLWLGKPNHRPHLRSVVLSMGRGWPAWYGTCNFGKLLFWPSLNTGCYNISPLGSFVLE</sequence>
<protein>
    <submittedName>
        <fullName evidence="1">Uncharacterized protein</fullName>
    </submittedName>
</protein>
<keyword evidence="2" id="KW-1185">Reference proteome</keyword>
<dbReference type="EMBL" id="CP133616">
    <property type="protein sequence ID" value="WMV30557.1"/>
    <property type="molecule type" value="Genomic_DNA"/>
</dbReference>
<accession>A0AAF0QXV7</accession>
<gene>
    <name evidence="1" type="ORF">MTR67_023942</name>
</gene>
<evidence type="ECO:0000313" key="1">
    <source>
        <dbReference type="EMBL" id="WMV30557.1"/>
    </source>
</evidence>
<dbReference type="Proteomes" id="UP001234989">
    <property type="component" value="Chromosome 5"/>
</dbReference>
<proteinExistence type="predicted"/>
<organism evidence="1 2">
    <name type="scientific">Solanum verrucosum</name>
    <dbReference type="NCBI Taxonomy" id="315347"/>
    <lineage>
        <taxon>Eukaryota</taxon>
        <taxon>Viridiplantae</taxon>
        <taxon>Streptophyta</taxon>
        <taxon>Embryophyta</taxon>
        <taxon>Tracheophyta</taxon>
        <taxon>Spermatophyta</taxon>
        <taxon>Magnoliopsida</taxon>
        <taxon>eudicotyledons</taxon>
        <taxon>Gunneridae</taxon>
        <taxon>Pentapetalae</taxon>
        <taxon>asterids</taxon>
        <taxon>lamiids</taxon>
        <taxon>Solanales</taxon>
        <taxon>Solanaceae</taxon>
        <taxon>Solanoideae</taxon>
        <taxon>Solaneae</taxon>
        <taxon>Solanum</taxon>
    </lineage>
</organism>
<dbReference type="AlphaFoldDB" id="A0AAF0QXV7"/>
<evidence type="ECO:0000313" key="2">
    <source>
        <dbReference type="Proteomes" id="UP001234989"/>
    </source>
</evidence>
<name>A0AAF0QXV7_SOLVR</name>